<dbReference type="Gene3D" id="3.40.50.720">
    <property type="entry name" value="NAD(P)-binding Rossmann-like Domain"/>
    <property type="match status" value="2"/>
</dbReference>
<reference evidence="4" key="1">
    <citation type="submission" date="2020-05" db="EMBL/GenBank/DDBJ databases">
        <authorList>
            <person name="Chiriac C."/>
            <person name="Salcher M."/>
            <person name="Ghai R."/>
            <person name="Kavagutti S V."/>
        </authorList>
    </citation>
    <scope>NUCLEOTIDE SEQUENCE</scope>
</reference>
<dbReference type="Pfam" id="PF02826">
    <property type="entry name" value="2-Hacid_dh_C"/>
    <property type="match status" value="1"/>
</dbReference>
<name>A0A6J7DI57_9ZZZZ</name>
<protein>
    <submittedName>
        <fullName evidence="4">Unannotated protein</fullName>
    </submittedName>
</protein>
<evidence type="ECO:0000313" key="4">
    <source>
        <dbReference type="EMBL" id="CAB4870111.1"/>
    </source>
</evidence>
<evidence type="ECO:0000313" key="5">
    <source>
        <dbReference type="EMBL" id="CAB5013035.1"/>
    </source>
</evidence>
<dbReference type="GO" id="GO:0051287">
    <property type="term" value="F:NAD binding"/>
    <property type="evidence" value="ECO:0007669"/>
    <property type="project" value="InterPro"/>
</dbReference>
<dbReference type="InterPro" id="IPR006140">
    <property type="entry name" value="D-isomer_DH_NAD-bd"/>
</dbReference>
<dbReference type="SUPFAM" id="SSF51735">
    <property type="entry name" value="NAD(P)-binding Rossmann-fold domains"/>
    <property type="match status" value="1"/>
</dbReference>
<dbReference type="PROSITE" id="PS00671">
    <property type="entry name" value="D_2_HYDROXYACID_DH_3"/>
    <property type="match status" value="1"/>
</dbReference>
<keyword evidence="1" id="KW-0560">Oxidoreductase</keyword>
<dbReference type="InterPro" id="IPR029753">
    <property type="entry name" value="D-isomer_DH_CS"/>
</dbReference>
<dbReference type="EMBL" id="CAFBPA010000184">
    <property type="protein sequence ID" value="CAB5013035.1"/>
    <property type="molecule type" value="Genomic_DNA"/>
</dbReference>
<dbReference type="AlphaFoldDB" id="A0A6J7DI57"/>
<dbReference type="PANTHER" id="PTHR43333">
    <property type="entry name" value="2-HACID_DH_C DOMAIN-CONTAINING PROTEIN"/>
    <property type="match status" value="1"/>
</dbReference>
<evidence type="ECO:0000256" key="2">
    <source>
        <dbReference type="ARBA" id="ARBA00023027"/>
    </source>
</evidence>
<sequence length="316" mass="33228">MGGLTAGGANLVQGSRIYIGPESLPEFVSAVSKSGCSVVESIGEAQGVIWFGRDPTPLVGVIPPGVDWLQIPDAGVERWVNAGFLDLDLVMTSAGGVYGQQVAEHALALILACAHRLATFARATSWAPHDAEVVGVFGLTVAVIGSGGIGSALVPMLKPLGCRVLVVNRSGTKVPEADETFIFGELDNILPEVDILVLAAPSTDETIGMINLRTLQLMRPSAMLVNVARGNLIVTADLLVALEQGLLSSVGLDVTDPEPLPDGHPLFGHPRVLVTPHVANPPARKRSSFAKHVSANCELFRTGKRLNCIVERGRGY</sequence>
<proteinExistence type="predicted"/>
<dbReference type="InterPro" id="IPR036291">
    <property type="entry name" value="NAD(P)-bd_dom_sf"/>
</dbReference>
<evidence type="ECO:0000256" key="1">
    <source>
        <dbReference type="ARBA" id="ARBA00023002"/>
    </source>
</evidence>
<feature type="domain" description="D-isomer specific 2-hydroxyacid dehydrogenase NAD-binding" evidence="3">
    <location>
        <begin position="108"/>
        <end position="279"/>
    </location>
</feature>
<dbReference type="CDD" id="cd12159">
    <property type="entry name" value="2-Hacid_dh_2"/>
    <property type="match status" value="1"/>
</dbReference>
<dbReference type="GO" id="GO:0016491">
    <property type="term" value="F:oxidoreductase activity"/>
    <property type="evidence" value="ECO:0007669"/>
    <property type="project" value="UniProtKB-KW"/>
</dbReference>
<keyword evidence="2" id="KW-0520">NAD</keyword>
<evidence type="ECO:0000259" key="3">
    <source>
        <dbReference type="Pfam" id="PF02826"/>
    </source>
</evidence>
<dbReference type="PANTHER" id="PTHR43333:SF1">
    <property type="entry name" value="D-ISOMER SPECIFIC 2-HYDROXYACID DEHYDROGENASE NAD-BINDING DOMAIN-CONTAINING PROTEIN"/>
    <property type="match status" value="1"/>
</dbReference>
<gene>
    <name evidence="4" type="ORF">UFOPK3425_00587</name>
    <name evidence="5" type="ORF">UFOPK4043_01156</name>
</gene>
<accession>A0A6J7DI57</accession>
<dbReference type="EMBL" id="CAFBLV010000093">
    <property type="protein sequence ID" value="CAB4870111.1"/>
    <property type="molecule type" value="Genomic_DNA"/>
</dbReference>
<organism evidence="4">
    <name type="scientific">freshwater metagenome</name>
    <dbReference type="NCBI Taxonomy" id="449393"/>
    <lineage>
        <taxon>unclassified sequences</taxon>
        <taxon>metagenomes</taxon>
        <taxon>ecological metagenomes</taxon>
    </lineage>
</organism>